<evidence type="ECO:0000256" key="2">
    <source>
        <dbReference type="ARBA" id="ARBA00022741"/>
    </source>
</evidence>
<accession>A0A161PUQ4</accession>
<dbReference type="GO" id="GO:0005524">
    <property type="term" value="F:ATP binding"/>
    <property type="evidence" value="ECO:0007669"/>
    <property type="project" value="UniProtKB-KW"/>
</dbReference>
<evidence type="ECO:0000313" key="7">
    <source>
        <dbReference type="Proteomes" id="UP000075787"/>
    </source>
</evidence>
<dbReference type="InterPro" id="IPR027417">
    <property type="entry name" value="P-loop_NTPase"/>
</dbReference>
<dbReference type="PANTHER" id="PTHR43023">
    <property type="entry name" value="PROTEIN TRIGALACTOSYLDIACYLGLYCEROL 3, CHLOROPLASTIC"/>
    <property type="match status" value="1"/>
</dbReference>
<dbReference type="PROSITE" id="PS00211">
    <property type="entry name" value="ABC_TRANSPORTER_1"/>
    <property type="match status" value="1"/>
</dbReference>
<dbReference type="Gene3D" id="3.40.50.300">
    <property type="entry name" value="P-loop containing nucleotide triphosphate hydrolases"/>
    <property type="match status" value="1"/>
</dbReference>
<dbReference type="AlphaFoldDB" id="A0A161PUQ4"/>
<reference evidence="6 7" key="1">
    <citation type="submission" date="2015-12" db="EMBL/GenBank/DDBJ databases">
        <title>Genome sequence of Tistrella mobilis MCCC 1A02139.</title>
        <authorList>
            <person name="Lu L."/>
            <person name="Lai Q."/>
            <person name="Shao Z."/>
            <person name="Qian P."/>
        </authorList>
    </citation>
    <scope>NUCLEOTIDE SEQUENCE [LARGE SCALE GENOMIC DNA]</scope>
    <source>
        <strain evidence="6 7">MCCC 1A02139</strain>
    </source>
</reference>
<gene>
    <name evidence="6" type="ORF">AUP44_00190</name>
</gene>
<evidence type="ECO:0000313" key="6">
    <source>
        <dbReference type="EMBL" id="KYO57895.1"/>
    </source>
</evidence>
<dbReference type="SUPFAM" id="SSF52540">
    <property type="entry name" value="P-loop containing nucleoside triphosphate hydrolases"/>
    <property type="match status" value="1"/>
</dbReference>
<dbReference type="InterPro" id="IPR003593">
    <property type="entry name" value="AAA+_ATPase"/>
</dbReference>
<dbReference type="OrthoDB" id="9802264at2"/>
<protein>
    <submittedName>
        <fullName evidence="6">ABC transporter ATP-binding protein</fullName>
    </submittedName>
</protein>
<dbReference type="RefSeq" id="WP_062760946.1">
    <property type="nucleotide sequence ID" value="NZ_CP121027.1"/>
</dbReference>
<evidence type="ECO:0000256" key="4">
    <source>
        <dbReference type="SAM" id="MobiDB-lite"/>
    </source>
</evidence>
<comment type="caution">
    <text evidence="6">The sequence shown here is derived from an EMBL/GenBank/DDBJ whole genome shotgun (WGS) entry which is preliminary data.</text>
</comment>
<feature type="domain" description="ABC transporter" evidence="5">
    <location>
        <begin position="14"/>
        <end position="251"/>
    </location>
</feature>
<organism evidence="6 7">
    <name type="scientific">Tistrella mobilis</name>
    <dbReference type="NCBI Taxonomy" id="171437"/>
    <lineage>
        <taxon>Bacteria</taxon>
        <taxon>Pseudomonadati</taxon>
        <taxon>Pseudomonadota</taxon>
        <taxon>Alphaproteobacteria</taxon>
        <taxon>Geminicoccales</taxon>
        <taxon>Geminicoccaceae</taxon>
        <taxon>Tistrella</taxon>
    </lineage>
</organism>
<dbReference type="PROSITE" id="PS50893">
    <property type="entry name" value="ABC_TRANSPORTER_2"/>
    <property type="match status" value="1"/>
</dbReference>
<dbReference type="Proteomes" id="UP000075787">
    <property type="component" value="Unassembled WGS sequence"/>
</dbReference>
<sequence length="283" mass="30245">MTGSTRKPSGEPIVEVDGLVTRFGSTVIHDHLSFTVDRGEIMGVVGGSGSGKSVMLRTILGLIHPAEGRIRLLGEEITGSDDAARSRRQRRMGMLFQDGALFSQLTIAENVAMPLIEHANVRADTAHRLAIEKLVLVGLKPGDGGKLPSELSGGMRKRAGLARALALDPELLLLDEPTAGLDPISAEGFDQLILDLNHALGVTVMLVTHDLDTLHAICDRVAALVDKQIRIAPIDELARDPHPWLQSYFGGPRGRAALRATEMPRATAGNPPTDARPDAPPAR</sequence>
<proteinExistence type="predicted"/>
<dbReference type="GeneID" id="97242167"/>
<dbReference type="InterPro" id="IPR003439">
    <property type="entry name" value="ABC_transporter-like_ATP-bd"/>
</dbReference>
<dbReference type="SMART" id="SM00382">
    <property type="entry name" value="AAA"/>
    <property type="match status" value="1"/>
</dbReference>
<dbReference type="EMBL" id="LPZR01000001">
    <property type="protein sequence ID" value="KYO57895.1"/>
    <property type="molecule type" value="Genomic_DNA"/>
</dbReference>
<dbReference type="GO" id="GO:0016887">
    <property type="term" value="F:ATP hydrolysis activity"/>
    <property type="evidence" value="ECO:0007669"/>
    <property type="project" value="InterPro"/>
</dbReference>
<keyword evidence="1" id="KW-0813">Transport</keyword>
<feature type="region of interest" description="Disordered" evidence="4">
    <location>
        <begin position="260"/>
        <end position="283"/>
    </location>
</feature>
<dbReference type="PANTHER" id="PTHR43023:SF3">
    <property type="entry name" value="PROTEIN TRIGALACTOSYLDIACYLGLYCEROL 3, CHLOROPLASTIC"/>
    <property type="match status" value="1"/>
</dbReference>
<dbReference type="InterPro" id="IPR017871">
    <property type="entry name" value="ABC_transporter-like_CS"/>
</dbReference>
<dbReference type="Pfam" id="PF00005">
    <property type="entry name" value="ABC_tran"/>
    <property type="match status" value="1"/>
</dbReference>
<keyword evidence="3 6" id="KW-0067">ATP-binding</keyword>
<keyword evidence="2" id="KW-0547">Nucleotide-binding</keyword>
<evidence type="ECO:0000256" key="1">
    <source>
        <dbReference type="ARBA" id="ARBA00022448"/>
    </source>
</evidence>
<name>A0A161PUQ4_9PROT</name>
<evidence type="ECO:0000256" key="3">
    <source>
        <dbReference type="ARBA" id="ARBA00022840"/>
    </source>
</evidence>
<evidence type="ECO:0000259" key="5">
    <source>
        <dbReference type="PROSITE" id="PS50893"/>
    </source>
</evidence>